<feature type="non-terminal residue" evidence="3">
    <location>
        <position position="1"/>
    </location>
</feature>
<dbReference type="PANTHER" id="PTHR24320">
    <property type="entry name" value="RETINOL DEHYDROGENASE"/>
    <property type="match status" value="1"/>
</dbReference>
<name>A0A7J7M6W4_9MAGN</name>
<evidence type="ECO:0000313" key="4">
    <source>
        <dbReference type="Proteomes" id="UP000541444"/>
    </source>
</evidence>
<dbReference type="SUPFAM" id="SSF51735">
    <property type="entry name" value="NAD(P)-binding Rossmann-fold domains"/>
    <property type="match status" value="1"/>
</dbReference>
<protein>
    <submittedName>
        <fullName evidence="3">Uncharacterized protein</fullName>
    </submittedName>
</protein>
<dbReference type="GO" id="GO:0008667">
    <property type="term" value="F:2,3-dihydro-2,3-dihydroxybenzoate dehydrogenase activity"/>
    <property type="evidence" value="ECO:0007669"/>
    <property type="project" value="InterPro"/>
</dbReference>
<sequence>MAWLRRKSDVLTMWKVVIEVLFQKLFTYHLPSSHILPDDVSSLSVIVTGATSGIGLHVARKLTMAGAHVIMACRNVKAANKLACAWQEEAHSKKVLNAEVMELDLLTLSSVKRFADEWERRKLPLHVLINNAGVLHMG</sequence>
<dbReference type="OrthoDB" id="191139at2759"/>
<dbReference type="InterPro" id="IPR003560">
    <property type="entry name" value="DHB_DH"/>
</dbReference>
<dbReference type="Gene3D" id="3.40.50.720">
    <property type="entry name" value="NAD(P)-binding Rossmann-like Domain"/>
    <property type="match status" value="1"/>
</dbReference>
<dbReference type="PRINTS" id="PR01397">
    <property type="entry name" value="DHBDHDRGNASE"/>
</dbReference>
<dbReference type="Proteomes" id="UP000541444">
    <property type="component" value="Unassembled WGS sequence"/>
</dbReference>
<proteinExistence type="inferred from homology"/>
<reference evidence="3 4" key="1">
    <citation type="journal article" date="2020" name="IScience">
        <title>Genome Sequencing of the Endangered Kingdonia uniflora (Circaeasteraceae, Ranunculales) Reveals Potential Mechanisms of Evolutionary Specialization.</title>
        <authorList>
            <person name="Sun Y."/>
            <person name="Deng T."/>
            <person name="Zhang A."/>
            <person name="Moore M.J."/>
            <person name="Landis J.B."/>
            <person name="Lin N."/>
            <person name="Zhang H."/>
            <person name="Zhang X."/>
            <person name="Huang J."/>
            <person name="Zhang X."/>
            <person name="Sun H."/>
            <person name="Wang H."/>
        </authorList>
    </citation>
    <scope>NUCLEOTIDE SEQUENCE [LARGE SCALE GENOMIC DNA]</scope>
    <source>
        <strain evidence="3">TB1705</strain>
        <tissue evidence="3">Leaf</tissue>
    </source>
</reference>
<dbReference type="InterPro" id="IPR036291">
    <property type="entry name" value="NAD(P)-bd_dom_sf"/>
</dbReference>
<evidence type="ECO:0000256" key="1">
    <source>
        <dbReference type="ARBA" id="ARBA00006484"/>
    </source>
</evidence>
<gene>
    <name evidence="3" type="ORF">GIB67_022225</name>
</gene>
<dbReference type="PANTHER" id="PTHR24320:SF148">
    <property type="entry name" value="NAD(P)-BINDING ROSSMANN-FOLD SUPERFAMILY PROTEIN"/>
    <property type="match status" value="1"/>
</dbReference>
<evidence type="ECO:0000256" key="2">
    <source>
        <dbReference type="ARBA" id="ARBA00023002"/>
    </source>
</evidence>
<evidence type="ECO:0000313" key="3">
    <source>
        <dbReference type="EMBL" id="KAF6150613.1"/>
    </source>
</evidence>
<comment type="caution">
    <text evidence="3">The sequence shown here is derived from an EMBL/GenBank/DDBJ whole genome shotgun (WGS) entry which is preliminary data.</text>
</comment>
<comment type="similarity">
    <text evidence="1">Belongs to the short-chain dehydrogenases/reductases (SDR) family.</text>
</comment>
<dbReference type="GO" id="GO:0019290">
    <property type="term" value="P:siderophore biosynthetic process"/>
    <property type="evidence" value="ECO:0007669"/>
    <property type="project" value="InterPro"/>
</dbReference>
<dbReference type="Pfam" id="PF00106">
    <property type="entry name" value="adh_short"/>
    <property type="match status" value="1"/>
</dbReference>
<dbReference type="EMBL" id="JACGCM010001727">
    <property type="protein sequence ID" value="KAF6150613.1"/>
    <property type="molecule type" value="Genomic_DNA"/>
</dbReference>
<organism evidence="3 4">
    <name type="scientific">Kingdonia uniflora</name>
    <dbReference type="NCBI Taxonomy" id="39325"/>
    <lineage>
        <taxon>Eukaryota</taxon>
        <taxon>Viridiplantae</taxon>
        <taxon>Streptophyta</taxon>
        <taxon>Embryophyta</taxon>
        <taxon>Tracheophyta</taxon>
        <taxon>Spermatophyta</taxon>
        <taxon>Magnoliopsida</taxon>
        <taxon>Ranunculales</taxon>
        <taxon>Circaeasteraceae</taxon>
        <taxon>Kingdonia</taxon>
    </lineage>
</organism>
<dbReference type="InterPro" id="IPR002347">
    <property type="entry name" value="SDR_fam"/>
</dbReference>
<dbReference type="AlphaFoldDB" id="A0A7J7M6W4"/>
<keyword evidence="4" id="KW-1185">Reference proteome</keyword>
<keyword evidence="2" id="KW-0560">Oxidoreductase</keyword>
<accession>A0A7J7M6W4</accession>